<reference evidence="11" key="1">
    <citation type="submission" date="2021-02" db="EMBL/GenBank/DDBJ databases">
        <authorList>
            <person name="Nowell W R."/>
        </authorList>
    </citation>
    <scope>NUCLEOTIDE SEQUENCE</scope>
</reference>
<dbReference type="PRINTS" id="PR00633">
    <property type="entry name" value="RCCNDNSATION"/>
</dbReference>
<keyword evidence="12" id="KW-1185">Reference proteome</keyword>
<evidence type="ECO:0000256" key="3">
    <source>
        <dbReference type="ARBA" id="ARBA00022679"/>
    </source>
</evidence>
<dbReference type="Gene3D" id="2.130.10.30">
    <property type="entry name" value="Regulator of chromosome condensation 1/beta-lactamase-inhibitor protein II"/>
    <property type="match status" value="1"/>
</dbReference>
<dbReference type="Pfam" id="PF00415">
    <property type="entry name" value="RCC1"/>
    <property type="match status" value="2"/>
</dbReference>
<feature type="repeat" description="RCC1" evidence="8">
    <location>
        <begin position="495"/>
        <end position="545"/>
    </location>
</feature>
<dbReference type="Gene3D" id="3.40.50.150">
    <property type="entry name" value="Vaccinia Virus protein VP39"/>
    <property type="match status" value="1"/>
</dbReference>
<dbReference type="GO" id="GO:0005634">
    <property type="term" value="C:nucleus"/>
    <property type="evidence" value="ECO:0007669"/>
    <property type="project" value="TreeGrafter"/>
</dbReference>
<feature type="compositionally biased region" description="Polar residues" evidence="9">
    <location>
        <begin position="454"/>
        <end position="474"/>
    </location>
</feature>
<name>A0A815CII7_ADIRI</name>
<keyword evidence="6" id="KW-0507">mRNA processing</keyword>
<dbReference type="PROSITE" id="PS50012">
    <property type="entry name" value="RCC1_3"/>
    <property type="match status" value="2"/>
</dbReference>
<evidence type="ECO:0000256" key="9">
    <source>
        <dbReference type="SAM" id="MobiDB-lite"/>
    </source>
</evidence>
<keyword evidence="3" id="KW-0808">Transferase</keyword>
<comment type="caution">
    <text evidence="11">The sequence shown here is derived from an EMBL/GenBank/DDBJ whole genome shotgun (WGS) entry which is preliminary data.</text>
</comment>
<dbReference type="InterPro" id="IPR009091">
    <property type="entry name" value="RCC1/BLIP-II"/>
</dbReference>
<dbReference type="SUPFAM" id="SSF53335">
    <property type="entry name" value="S-adenosyl-L-methionine-dependent methyltransferases"/>
    <property type="match status" value="1"/>
</dbReference>
<dbReference type="AlphaFoldDB" id="A0A815CII7"/>
<evidence type="ECO:0000313" key="12">
    <source>
        <dbReference type="Proteomes" id="UP000663828"/>
    </source>
</evidence>
<keyword evidence="2" id="KW-0489">Methyltransferase</keyword>
<evidence type="ECO:0000256" key="1">
    <source>
        <dbReference type="ARBA" id="ARBA00011926"/>
    </source>
</evidence>
<dbReference type="CDD" id="cd02440">
    <property type="entry name" value="AdoMet_MTases"/>
    <property type="match status" value="1"/>
</dbReference>
<gene>
    <name evidence="11" type="ORF">XAT740_LOCUS27936</name>
</gene>
<dbReference type="GO" id="GO:0004482">
    <property type="term" value="F:mRNA 5'-cap (guanine-N7-)-methyltransferase activity"/>
    <property type="evidence" value="ECO:0007669"/>
    <property type="project" value="UniProtKB-EC"/>
</dbReference>
<feature type="domain" description="MRNA cap 0 methyltransferase" evidence="10">
    <location>
        <begin position="29"/>
        <end position="375"/>
    </location>
</feature>
<dbReference type="PROSITE" id="PS51562">
    <property type="entry name" value="RNA_CAP0_MT"/>
    <property type="match status" value="1"/>
</dbReference>
<dbReference type="GO" id="GO:0003723">
    <property type="term" value="F:RNA binding"/>
    <property type="evidence" value="ECO:0007669"/>
    <property type="project" value="UniProtKB-KW"/>
</dbReference>
<dbReference type="SUPFAM" id="SSF50985">
    <property type="entry name" value="RCC1/BLIP-II"/>
    <property type="match status" value="1"/>
</dbReference>
<evidence type="ECO:0000256" key="8">
    <source>
        <dbReference type="PROSITE-ProRule" id="PRU00235"/>
    </source>
</evidence>
<evidence type="ECO:0000256" key="7">
    <source>
        <dbReference type="ARBA" id="ARBA00044712"/>
    </source>
</evidence>
<keyword evidence="4" id="KW-0949">S-adenosyl-L-methionine</keyword>
<feature type="region of interest" description="Disordered" evidence="9">
    <location>
        <begin position="1"/>
        <end position="22"/>
    </location>
</feature>
<feature type="repeat" description="RCC1" evidence="8">
    <location>
        <begin position="546"/>
        <end position="608"/>
    </location>
</feature>
<keyword evidence="6" id="KW-0506">mRNA capping</keyword>
<evidence type="ECO:0000256" key="2">
    <source>
        <dbReference type="ARBA" id="ARBA00022603"/>
    </source>
</evidence>
<dbReference type="InterPro" id="IPR029063">
    <property type="entry name" value="SAM-dependent_MTases_sf"/>
</dbReference>
<dbReference type="PROSITE" id="PS00626">
    <property type="entry name" value="RCC1_2"/>
    <property type="match status" value="1"/>
</dbReference>
<evidence type="ECO:0000256" key="5">
    <source>
        <dbReference type="ARBA" id="ARBA00022884"/>
    </source>
</evidence>
<evidence type="ECO:0000259" key="10">
    <source>
        <dbReference type="PROSITE" id="PS51562"/>
    </source>
</evidence>
<dbReference type="EMBL" id="CAJNOR010002359">
    <property type="protein sequence ID" value="CAF1283304.1"/>
    <property type="molecule type" value="Genomic_DNA"/>
</dbReference>
<accession>A0A815CII7</accession>
<dbReference type="EC" id="2.1.1.56" evidence="1"/>
<feature type="region of interest" description="Disordered" evidence="9">
    <location>
        <begin position="405"/>
        <end position="474"/>
    </location>
</feature>
<evidence type="ECO:0000256" key="6">
    <source>
        <dbReference type="ARBA" id="ARBA00023042"/>
    </source>
</evidence>
<sequence length="621" mass="70780">MTSAPSDALDAHTFYNKPQQQGLKERDESRILYMRNFNNWIKSTLINEYLQRFKNEQPEQSNEIHVFDMGCGKGMNIESIRNGSYQFILGGDQLKWQSARVRFVTFAGRYSSVDLTENSVDVCKQRYNERKNHSSYKADFYTLDCTKELIQEKLGSNKPCFDLVSSQFVLHYSFDKIESADRFLRNAAELLRVGGYFIGTTVNSCQLVQQCRAAENQRISNDVYSIHFDPSIDLSGKTGEGIPLFGAKYHFNLHQVVDCPEYLVYFPLLEKLAHNHGLELVDRQTFKDYFDSNKDSREARNLLARMKALEYYELPSDRLDNNQGPPINHNQYRHAAKYINERNRENRNPIRSCRTLSEQEWEITRLYIIFAFKKIRYINLSSLAIYISTCFIQLKDGTMKGESRITTTPVTAKNIRHRSVSPASAAPTRNKKSTVSTKTAAANRRTLKSDDAQPSRSKSSVARSTRLPNLTRRTIRRQTTYLSVPSLVNGNPKGGQVLAVGENGMTQLGLKSSIDQRKNPQPVLIPEPIVQIAAGPLHSVCLTNQNNIYTFGCNDEHALGRPDNNDDDDDEDSDPFGEVNLNKIMNFEEEHIVQIVAGDSHTIVLSNLGKVYGRIYRLSCK</sequence>
<keyword evidence="5" id="KW-0694">RNA-binding</keyword>
<dbReference type="PANTHER" id="PTHR12189">
    <property type="entry name" value="MRNA GUANINE-7- METHYLTRANSFERASE"/>
    <property type="match status" value="1"/>
</dbReference>
<dbReference type="PANTHER" id="PTHR12189:SF2">
    <property type="entry name" value="MRNA CAP GUANINE-N7 METHYLTRANSFERASE"/>
    <property type="match status" value="1"/>
</dbReference>
<protein>
    <recommendedName>
        <fullName evidence="1">mRNA (guanine-N(7))-methyltransferase</fullName>
        <ecNumber evidence="1">2.1.1.56</ecNumber>
    </recommendedName>
</protein>
<organism evidence="11 12">
    <name type="scientific">Adineta ricciae</name>
    <name type="common">Rotifer</name>
    <dbReference type="NCBI Taxonomy" id="249248"/>
    <lineage>
        <taxon>Eukaryota</taxon>
        <taxon>Metazoa</taxon>
        <taxon>Spiralia</taxon>
        <taxon>Gnathifera</taxon>
        <taxon>Rotifera</taxon>
        <taxon>Eurotatoria</taxon>
        <taxon>Bdelloidea</taxon>
        <taxon>Adinetida</taxon>
        <taxon>Adinetidae</taxon>
        <taxon>Adineta</taxon>
    </lineage>
</organism>
<dbReference type="Proteomes" id="UP000663828">
    <property type="component" value="Unassembled WGS sequence"/>
</dbReference>
<dbReference type="Pfam" id="PF03291">
    <property type="entry name" value="mRNA_G-N7_MeTrfase"/>
    <property type="match status" value="1"/>
</dbReference>
<evidence type="ECO:0000256" key="4">
    <source>
        <dbReference type="ARBA" id="ARBA00022691"/>
    </source>
</evidence>
<dbReference type="InterPro" id="IPR039753">
    <property type="entry name" value="RG7MT1"/>
</dbReference>
<dbReference type="InterPro" id="IPR000408">
    <property type="entry name" value="Reg_chr_condens"/>
</dbReference>
<proteinExistence type="predicted"/>
<comment type="catalytic activity">
    <reaction evidence="7">
        <text>a 5'-end (5'-triphosphoguanosine)-ribonucleoside in mRNA + S-adenosyl-L-methionine = a 5'-end (N(7)-methyl 5'-triphosphoguanosine)-ribonucleoside in mRNA + S-adenosyl-L-homocysteine</text>
        <dbReference type="Rhea" id="RHEA:67008"/>
        <dbReference type="Rhea" id="RHEA-COMP:17166"/>
        <dbReference type="Rhea" id="RHEA-COMP:17167"/>
        <dbReference type="ChEBI" id="CHEBI:57856"/>
        <dbReference type="ChEBI" id="CHEBI:59789"/>
        <dbReference type="ChEBI" id="CHEBI:156461"/>
        <dbReference type="ChEBI" id="CHEBI:167617"/>
        <dbReference type="EC" id="2.1.1.56"/>
    </reaction>
</comment>
<evidence type="ECO:0000313" key="11">
    <source>
        <dbReference type="EMBL" id="CAF1283304.1"/>
    </source>
</evidence>
<dbReference type="InterPro" id="IPR004971">
    <property type="entry name" value="mRNA_G-N7_MeTrfase_dom"/>
</dbReference>